<dbReference type="GeneID" id="107271707"/>
<evidence type="ECO:0000313" key="14">
    <source>
        <dbReference type="RefSeq" id="XP_015603493.1"/>
    </source>
</evidence>
<evidence type="ECO:0000256" key="6">
    <source>
        <dbReference type="ARBA" id="ARBA00022989"/>
    </source>
</evidence>
<feature type="region of interest" description="Disordered" evidence="11">
    <location>
        <begin position="61"/>
        <end position="119"/>
    </location>
</feature>
<comment type="function">
    <text evidence="10">Component of the transition zone in primary cilia. Required for ciliogenesis.</text>
</comment>
<evidence type="ECO:0000256" key="10">
    <source>
        <dbReference type="ARBA" id="ARBA00025631"/>
    </source>
</evidence>
<keyword evidence="5" id="KW-0970">Cilium biogenesis/degradation</keyword>
<keyword evidence="7" id="KW-0969">Cilium</keyword>
<dbReference type="AlphaFoldDB" id="A0AAJ7C705"/>
<dbReference type="Proteomes" id="UP000694920">
    <property type="component" value="Unplaced"/>
</dbReference>
<evidence type="ECO:0000256" key="8">
    <source>
        <dbReference type="ARBA" id="ARBA00023136"/>
    </source>
</evidence>
<evidence type="ECO:0000256" key="2">
    <source>
        <dbReference type="ARBA" id="ARBA00004141"/>
    </source>
</evidence>
<keyword evidence="4 12" id="KW-0812">Transmembrane</keyword>
<dbReference type="Pfam" id="PF15383">
    <property type="entry name" value="TMEM237"/>
    <property type="match status" value="1"/>
</dbReference>
<dbReference type="InterPro" id="IPR029409">
    <property type="entry name" value="TMEM237"/>
</dbReference>
<protein>
    <submittedName>
        <fullName evidence="14">Uncharacterized protein LOC107271707</fullName>
    </submittedName>
</protein>
<dbReference type="GO" id="GO:0016020">
    <property type="term" value="C:membrane"/>
    <property type="evidence" value="ECO:0007669"/>
    <property type="project" value="UniProtKB-SubCell"/>
</dbReference>
<comment type="similarity">
    <text evidence="3">Belongs to the TMEM237 family.</text>
</comment>
<evidence type="ECO:0000256" key="5">
    <source>
        <dbReference type="ARBA" id="ARBA00022794"/>
    </source>
</evidence>
<evidence type="ECO:0000256" key="4">
    <source>
        <dbReference type="ARBA" id="ARBA00022692"/>
    </source>
</evidence>
<evidence type="ECO:0000313" key="13">
    <source>
        <dbReference type="Proteomes" id="UP000694920"/>
    </source>
</evidence>
<feature type="compositionally biased region" description="Basic residues" evidence="11">
    <location>
        <begin position="102"/>
        <end position="112"/>
    </location>
</feature>
<reference evidence="14" key="1">
    <citation type="submission" date="2025-08" db="UniProtKB">
        <authorList>
            <consortium name="RefSeq"/>
        </authorList>
    </citation>
    <scope>IDENTIFICATION</scope>
</reference>
<evidence type="ECO:0000256" key="1">
    <source>
        <dbReference type="ARBA" id="ARBA00004138"/>
    </source>
</evidence>
<comment type="subcellular location">
    <subcellularLocation>
        <location evidence="1">Cell projection</location>
        <location evidence="1">Cilium</location>
    </subcellularLocation>
    <subcellularLocation>
        <location evidence="2">Membrane</location>
        <topology evidence="2">Multi-pass membrane protein</topology>
    </subcellularLocation>
</comment>
<sequence length="371" mass="42367">MDKTIRLRDRNTLKNNHRKYKNKRDTSIAFDKNARQSNIPKTNMNLKVANSENVHSEETDCVNPKQEHQHKQYKQSQKQIRRSTSVRKINNLKGSSATRASKVTKKSRKTKTNHSATKLPIADILDETKEMPSPSEDSAPLRDLTTDTIYIQRGDADFSAVKILRRNTFESPYVDAERKHSSNPIDISVKTQKFWKCTSLIYQGLLGGLGLMHFILMQTYFERNFDSIATYSNVSEIYTNVFSFLTVMCLVSSLDRCDAAHLHGNHIREIYLNASGSVIAIPMYLTMLCLHQTTVQVDDKFSLIRYNITTLTNNNGRQIFLEELGSWQALTMTKDILAFIAWICTCVGSRADLLLIQLETMQKSANTPRTT</sequence>
<evidence type="ECO:0000256" key="3">
    <source>
        <dbReference type="ARBA" id="ARBA00008783"/>
    </source>
</evidence>
<accession>A0AAJ7C705</accession>
<dbReference type="RefSeq" id="XP_015603493.1">
    <property type="nucleotide sequence ID" value="XM_015748007.2"/>
</dbReference>
<organism evidence="13 14">
    <name type="scientific">Cephus cinctus</name>
    <name type="common">Wheat stem sawfly</name>
    <dbReference type="NCBI Taxonomy" id="211228"/>
    <lineage>
        <taxon>Eukaryota</taxon>
        <taxon>Metazoa</taxon>
        <taxon>Ecdysozoa</taxon>
        <taxon>Arthropoda</taxon>
        <taxon>Hexapoda</taxon>
        <taxon>Insecta</taxon>
        <taxon>Pterygota</taxon>
        <taxon>Neoptera</taxon>
        <taxon>Endopterygota</taxon>
        <taxon>Hymenoptera</taxon>
        <taxon>Cephoidea</taxon>
        <taxon>Cephidae</taxon>
        <taxon>Cephus</taxon>
    </lineage>
</organism>
<gene>
    <name evidence="14" type="primary">LOC107271707</name>
</gene>
<dbReference type="PANTHER" id="PTHR28388:SF1">
    <property type="entry name" value="TRANSMEMBRANE PROTEIN 237"/>
    <property type="match status" value="1"/>
</dbReference>
<feature type="transmembrane region" description="Helical" evidence="12">
    <location>
        <begin position="336"/>
        <end position="356"/>
    </location>
</feature>
<dbReference type="GO" id="GO:0060271">
    <property type="term" value="P:cilium assembly"/>
    <property type="evidence" value="ECO:0007669"/>
    <property type="project" value="TreeGrafter"/>
</dbReference>
<proteinExistence type="inferred from homology"/>
<dbReference type="KEGG" id="ccin:107271707"/>
<evidence type="ECO:0000256" key="12">
    <source>
        <dbReference type="SAM" id="Phobius"/>
    </source>
</evidence>
<feature type="transmembrane region" description="Helical" evidence="12">
    <location>
        <begin position="241"/>
        <end position="258"/>
    </location>
</feature>
<feature type="transmembrane region" description="Helical" evidence="12">
    <location>
        <begin position="270"/>
        <end position="293"/>
    </location>
</feature>
<keyword evidence="8 12" id="KW-0472">Membrane</keyword>
<evidence type="ECO:0000256" key="7">
    <source>
        <dbReference type="ARBA" id="ARBA00023069"/>
    </source>
</evidence>
<evidence type="ECO:0000256" key="9">
    <source>
        <dbReference type="ARBA" id="ARBA00023273"/>
    </source>
</evidence>
<dbReference type="PANTHER" id="PTHR28388">
    <property type="entry name" value="TRANSMEMBRANE PROTEIN 237"/>
    <property type="match status" value="1"/>
</dbReference>
<name>A0AAJ7C705_CEPCN</name>
<keyword evidence="13" id="KW-1185">Reference proteome</keyword>
<feature type="transmembrane region" description="Helical" evidence="12">
    <location>
        <begin position="200"/>
        <end position="221"/>
    </location>
</feature>
<keyword evidence="6 12" id="KW-1133">Transmembrane helix</keyword>
<keyword evidence="9" id="KW-0966">Cell projection</keyword>
<dbReference type="GO" id="GO:0035869">
    <property type="term" value="C:ciliary transition zone"/>
    <property type="evidence" value="ECO:0007669"/>
    <property type="project" value="TreeGrafter"/>
</dbReference>
<evidence type="ECO:0000256" key="11">
    <source>
        <dbReference type="SAM" id="MobiDB-lite"/>
    </source>
</evidence>
<feature type="compositionally biased region" description="Polar residues" evidence="11">
    <location>
        <begin position="86"/>
        <end position="97"/>
    </location>
</feature>